<dbReference type="GO" id="GO:0005839">
    <property type="term" value="C:proteasome core complex"/>
    <property type="evidence" value="ECO:0007669"/>
    <property type="project" value="InterPro"/>
</dbReference>
<evidence type="ECO:0000256" key="8">
    <source>
        <dbReference type="ARBA" id="ARBA00022801"/>
    </source>
</evidence>
<feature type="binding site" evidence="10">
    <location>
        <position position="165"/>
    </location>
    <ligand>
        <name>Na(+)</name>
        <dbReference type="ChEBI" id="CHEBI:29101"/>
    </ligand>
</feature>
<reference evidence="11 12" key="1">
    <citation type="submission" date="2019-11" db="EMBL/GenBank/DDBJ databases">
        <title>Pseudodesulfovibrio alkaliphilus, sp. nov., an alkaliphilic sulfate-reducing bacteria from mud volcano of Taman peninsula, Russia.</title>
        <authorList>
            <person name="Frolova A."/>
            <person name="Merkel A.Y."/>
            <person name="Slobodkin A.I."/>
        </authorList>
    </citation>
    <scope>NUCLEOTIDE SEQUENCE [LARGE SCALE GENOMIC DNA]</scope>
    <source>
        <strain evidence="11 12">F-1</strain>
    </source>
</reference>
<evidence type="ECO:0000256" key="5">
    <source>
        <dbReference type="ARBA" id="ARBA00022670"/>
    </source>
</evidence>
<comment type="subunit">
    <text evidence="10">A double ring-shaped homohexamer of HslV is capped on each side by a ring-shaped HslU homohexamer. The assembly of the HslU/HslV complex is dependent on binding of ATP.</text>
</comment>
<dbReference type="GO" id="GO:0004298">
    <property type="term" value="F:threonine-type endopeptidase activity"/>
    <property type="evidence" value="ECO:0007669"/>
    <property type="project" value="UniProtKB-KW"/>
</dbReference>
<comment type="similarity">
    <text evidence="2 10">Belongs to the peptidase T1B family. HslV subfamily.</text>
</comment>
<dbReference type="PANTHER" id="PTHR32194">
    <property type="entry name" value="METALLOPROTEASE TLDD"/>
    <property type="match status" value="1"/>
</dbReference>
<feature type="active site" evidence="10">
    <location>
        <position position="6"/>
    </location>
</feature>
<keyword evidence="8 10" id="KW-0378">Hydrolase</keyword>
<evidence type="ECO:0000256" key="4">
    <source>
        <dbReference type="ARBA" id="ARBA00022533"/>
    </source>
</evidence>
<protein>
    <recommendedName>
        <fullName evidence="10">ATP-dependent protease subunit HslV</fullName>
        <ecNumber evidence="10">3.4.25.2</ecNumber>
    </recommendedName>
</protein>
<dbReference type="GO" id="GO:0051603">
    <property type="term" value="P:proteolysis involved in protein catabolic process"/>
    <property type="evidence" value="ECO:0007669"/>
    <property type="project" value="InterPro"/>
</dbReference>
<dbReference type="PIRSF" id="PIRSF039093">
    <property type="entry name" value="HslV"/>
    <property type="match status" value="1"/>
</dbReference>
<dbReference type="Proteomes" id="UP000461162">
    <property type="component" value="Unassembled WGS sequence"/>
</dbReference>
<evidence type="ECO:0000256" key="9">
    <source>
        <dbReference type="ARBA" id="ARBA00023053"/>
    </source>
</evidence>
<comment type="caution">
    <text evidence="11">The sequence shown here is derived from an EMBL/GenBank/DDBJ whole genome shotgun (WGS) entry which is preliminary data.</text>
</comment>
<evidence type="ECO:0000313" key="12">
    <source>
        <dbReference type="Proteomes" id="UP000461162"/>
    </source>
</evidence>
<sequence length="182" mass="19577">MELRGTTIIAVRDEHGTAVAGDGQVTMGQSVAMKHTARKVRRIYKDKVIIGFAGATADAFTLSERFEGKLESFSGNLLRAAVELAKDWRTDKYLRRLEAMLLAADGEHILIISGTGDVIEPDDGLAAIGSGGAYALAAGRALRRNTALTATEIARKSMEIAAEICVFTNDKIVLETQEKPVD</sequence>
<dbReference type="GO" id="GO:0009376">
    <property type="term" value="C:HslUV protease complex"/>
    <property type="evidence" value="ECO:0007669"/>
    <property type="project" value="UniProtKB-UniRule"/>
</dbReference>
<dbReference type="InterPro" id="IPR022281">
    <property type="entry name" value="ATP-dep_Prtase_HsIV_su"/>
</dbReference>
<evidence type="ECO:0000256" key="3">
    <source>
        <dbReference type="ARBA" id="ARBA00022490"/>
    </source>
</evidence>
<accession>A0A7K1KJX5</accession>
<dbReference type="AlphaFoldDB" id="A0A7K1KJX5"/>
<comment type="activity regulation">
    <text evidence="10">Allosterically activated by HslU binding.</text>
</comment>
<evidence type="ECO:0000313" key="11">
    <source>
        <dbReference type="EMBL" id="MUM76330.1"/>
    </source>
</evidence>
<dbReference type="PROSITE" id="PS51476">
    <property type="entry name" value="PROTEASOME_BETA_2"/>
    <property type="match status" value="1"/>
</dbReference>
<dbReference type="InterPro" id="IPR001353">
    <property type="entry name" value="Proteasome_sua/b"/>
</dbReference>
<dbReference type="GO" id="GO:0046872">
    <property type="term" value="F:metal ion binding"/>
    <property type="evidence" value="ECO:0007669"/>
    <property type="project" value="UniProtKB-KW"/>
</dbReference>
<comment type="subcellular location">
    <subcellularLocation>
        <location evidence="1 10">Cytoplasm</location>
    </subcellularLocation>
</comment>
<proteinExistence type="inferred from homology"/>
<evidence type="ECO:0000256" key="6">
    <source>
        <dbReference type="ARBA" id="ARBA00022698"/>
    </source>
</evidence>
<dbReference type="EMBL" id="WODC01000001">
    <property type="protein sequence ID" value="MUM76330.1"/>
    <property type="molecule type" value="Genomic_DNA"/>
</dbReference>
<dbReference type="SUPFAM" id="SSF56235">
    <property type="entry name" value="N-terminal nucleophile aminohydrolases (Ntn hydrolases)"/>
    <property type="match status" value="1"/>
</dbReference>
<dbReference type="NCBIfam" id="NF003964">
    <property type="entry name" value="PRK05456.1"/>
    <property type="match status" value="1"/>
</dbReference>
<feature type="binding site" evidence="10">
    <location>
        <position position="168"/>
    </location>
    <ligand>
        <name>Na(+)</name>
        <dbReference type="ChEBI" id="CHEBI:29101"/>
    </ligand>
</feature>
<evidence type="ECO:0000256" key="10">
    <source>
        <dbReference type="HAMAP-Rule" id="MF_00248"/>
    </source>
</evidence>
<keyword evidence="3 10" id="KW-0963">Cytoplasm</keyword>
<evidence type="ECO:0000256" key="2">
    <source>
        <dbReference type="ARBA" id="ARBA00006053"/>
    </source>
</evidence>
<keyword evidence="7 10" id="KW-0479">Metal-binding</keyword>
<keyword evidence="5 10" id="KW-0645">Protease</keyword>
<keyword evidence="12" id="KW-1185">Reference proteome</keyword>
<evidence type="ECO:0000256" key="7">
    <source>
        <dbReference type="ARBA" id="ARBA00022723"/>
    </source>
</evidence>
<keyword evidence="9 10" id="KW-0915">Sodium</keyword>
<dbReference type="Gene3D" id="3.60.20.10">
    <property type="entry name" value="Glutamine Phosphoribosylpyrophosphate, subunit 1, domain 1"/>
    <property type="match status" value="1"/>
</dbReference>
<organism evidence="11 12">
    <name type="scientific">Pseudodesulfovibrio alkaliphilus</name>
    <dbReference type="NCBI Taxonomy" id="2661613"/>
    <lineage>
        <taxon>Bacteria</taxon>
        <taxon>Pseudomonadati</taxon>
        <taxon>Thermodesulfobacteriota</taxon>
        <taxon>Desulfovibrionia</taxon>
        <taxon>Desulfovibrionales</taxon>
        <taxon>Desulfovibrionaceae</taxon>
    </lineage>
</organism>
<feature type="binding site" evidence="10">
    <location>
        <position position="162"/>
    </location>
    <ligand>
        <name>Na(+)</name>
        <dbReference type="ChEBI" id="CHEBI:29101"/>
    </ligand>
</feature>
<comment type="catalytic activity">
    <reaction evidence="10">
        <text>ATP-dependent cleavage of peptide bonds with broad specificity.</text>
        <dbReference type="EC" id="3.4.25.2"/>
    </reaction>
</comment>
<gene>
    <name evidence="10 11" type="primary">hslV</name>
    <name evidence="11" type="ORF">GKC30_01630</name>
</gene>
<dbReference type="CDD" id="cd01913">
    <property type="entry name" value="protease_HslV"/>
    <property type="match status" value="1"/>
</dbReference>
<dbReference type="InterPro" id="IPR023333">
    <property type="entry name" value="Proteasome_suB-type"/>
</dbReference>
<keyword evidence="6 10" id="KW-0888">Threonine protease</keyword>
<name>A0A7K1KJX5_9BACT</name>
<evidence type="ECO:0000256" key="1">
    <source>
        <dbReference type="ARBA" id="ARBA00004496"/>
    </source>
</evidence>
<dbReference type="NCBIfam" id="TIGR03692">
    <property type="entry name" value="ATP_dep_HslV"/>
    <property type="match status" value="1"/>
</dbReference>
<dbReference type="PANTHER" id="PTHR32194:SF0">
    <property type="entry name" value="ATP-DEPENDENT PROTEASE SUBUNIT HSLV"/>
    <property type="match status" value="1"/>
</dbReference>
<dbReference type="Pfam" id="PF00227">
    <property type="entry name" value="Proteasome"/>
    <property type="match status" value="1"/>
</dbReference>
<dbReference type="EC" id="3.4.25.2" evidence="10"/>
<dbReference type="HAMAP" id="MF_00248">
    <property type="entry name" value="HslV"/>
    <property type="match status" value="1"/>
</dbReference>
<dbReference type="RefSeq" id="WP_155931858.1">
    <property type="nucleotide sequence ID" value="NZ_WODC01000001.1"/>
</dbReference>
<keyword evidence="4 10" id="KW-0021">Allosteric enzyme</keyword>
<comment type="function">
    <text evidence="10">Protease subunit of a proteasome-like degradation complex believed to be a general protein degrading machinery.</text>
</comment>
<dbReference type="InterPro" id="IPR029055">
    <property type="entry name" value="Ntn_hydrolases_N"/>
</dbReference>